<feature type="domain" description="STAC3-related SH3" evidence="1">
    <location>
        <begin position="1"/>
        <end position="33"/>
    </location>
</feature>
<dbReference type="OrthoDB" id="6422194at2759"/>
<evidence type="ECO:0000313" key="4">
    <source>
        <dbReference type="Proteomes" id="UP000285301"/>
    </source>
</evidence>
<accession>A0A3S3P222</accession>
<evidence type="ECO:0000313" key="2">
    <source>
        <dbReference type="EMBL" id="RWS06374.1"/>
    </source>
</evidence>
<feature type="non-terminal residue" evidence="2">
    <location>
        <position position="1"/>
    </location>
</feature>
<gene>
    <name evidence="2" type="ORF">B4U79_03658</name>
    <name evidence="3" type="ORF">B4U79_08949</name>
</gene>
<dbReference type="Pfam" id="PF26085">
    <property type="entry name" value="SH3_20"/>
    <property type="match status" value="1"/>
</dbReference>
<dbReference type="InterPro" id="IPR059031">
    <property type="entry name" value="SH3_20"/>
</dbReference>
<dbReference type="Proteomes" id="UP000285301">
    <property type="component" value="Unassembled WGS sequence"/>
</dbReference>
<reference evidence="2 4" key="1">
    <citation type="journal article" date="2018" name="Gigascience">
        <title>Genomes of trombidid mites reveal novel predicted allergens and laterally-transferred genes associated with secondary metabolism.</title>
        <authorList>
            <person name="Dong X."/>
            <person name="Chaisiri K."/>
            <person name="Xia D."/>
            <person name="Armstrong S.D."/>
            <person name="Fang Y."/>
            <person name="Donnelly M.J."/>
            <person name="Kadowaki T."/>
            <person name="McGarry J.W."/>
            <person name="Darby A.C."/>
            <person name="Makepeace B.L."/>
        </authorList>
    </citation>
    <scope>NUCLEOTIDE SEQUENCE [LARGE SCALE GENOMIC DNA]</scope>
    <source>
        <strain evidence="2">UoL-WK</strain>
    </source>
</reference>
<dbReference type="EMBL" id="NCKU01004153">
    <property type="protein sequence ID" value="RWS06374.1"/>
    <property type="molecule type" value="Genomic_DNA"/>
</dbReference>
<organism evidence="2 4">
    <name type="scientific">Dinothrombium tinctorium</name>
    <dbReference type="NCBI Taxonomy" id="1965070"/>
    <lineage>
        <taxon>Eukaryota</taxon>
        <taxon>Metazoa</taxon>
        <taxon>Ecdysozoa</taxon>
        <taxon>Arthropoda</taxon>
        <taxon>Chelicerata</taxon>
        <taxon>Arachnida</taxon>
        <taxon>Acari</taxon>
        <taxon>Acariformes</taxon>
        <taxon>Trombidiformes</taxon>
        <taxon>Prostigmata</taxon>
        <taxon>Anystina</taxon>
        <taxon>Parasitengona</taxon>
        <taxon>Trombidioidea</taxon>
        <taxon>Trombidiidae</taxon>
        <taxon>Dinothrombium</taxon>
    </lineage>
</organism>
<protein>
    <recommendedName>
        <fullName evidence="1">STAC3-related SH3 domain-containing protein</fullName>
    </recommendedName>
</protein>
<name>A0A3S3P222_9ACAR</name>
<reference evidence="2" key="2">
    <citation type="submission" date="2018-11" db="EMBL/GenBank/DDBJ databases">
        <title>Trombidioid mite genomics.</title>
        <authorList>
            <person name="Dong X."/>
        </authorList>
    </citation>
    <scope>NUCLEOTIDE SEQUENCE</scope>
    <source>
        <strain evidence="2">UoL-WK</strain>
    </source>
</reference>
<evidence type="ECO:0000259" key="1">
    <source>
        <dbReference type="Pfam" id="PF26085"/>
    </source>
</evidence>
<dbReference type="AlphaFoldDB" id="A0A3S3P222"/>
<dbReference type="EMBL" id="NCKU01004140">
    <property type="protein sequence ID" value="RWS06393.1"/>
    <property type="molecule type" value="Genomic_DNA"/>
</dbReference>
<comment type="caution">
    <text evidence="2">The sequence shown here is derived from an EMBL/GenBank/DDBJ whole genome shotgun (WGS) entry which is preliminary data.</text>
</comment>
<proteinExistence type="predicted"/>
<evidence type="ECO:0000313" key="3">
    <source>
        <dbReference type="EMBL" id="RWS06393.1"/>
    </source>
</evidence>
<sequence length="60" mass="6525">IVIQVGEEIDGTIMVRTATSDMPIPCPIKYTKETNGLIVLNEYFYFGLSPASAAKMVSTV</sequence>
<keyword evidence="4" id="KW-1185">Reference proteome</keyword>